<comment type="caution">
    <text evidence="5">Lacks conserved residue(s) required for the propagation of feature annotation.</text>
</comment>
<dbReference type="InterPro" id="IPR036852">
    <property type="entry name" value="Peptidase_S8/S53_dom_sf"/>
</dbReference>
<comment type="caution">
    <text evidence="10">The sequence shown here is derived from an EMBL/GenBank/DDBJ whole genome shotgun (WGS) entry which is preliminary data.</text>
</comment>
<dbReference type="PROSITE" id="PS51892">
    <property type="entry name" value="SUBTILASE"/>
    <property type="match status" value="1"/>
</dbReference>
<feature type="transmembrane region" description="Helical" evidence="7">
    <location>
        <begin position="481"/>
        <end position="499"/>
    </location>
</feature>
<feature type="signal peptide" evidence="8">
    <location>
        <begin position="1"/>
        <end position="30"/>
    </location>
</feature>
<dbReference type="AlphaFoldDB" id="A0AAE3ZUJ5"/>
<dbReference type="InterPro" id="IPR000209">
    <property type="entry name" value="Peptidase_S8/S53_dom"/>
</dbReference>
<keyword evidence="3" id="KW-0378">Hydrolase</keyword>
<dbReference type="GO" id="GO:0006508">
    <property type="term" value="P:proteolysis"/>
    <property type="evidence" value="ECO:0007669"/>
    <property type="project" value="UniProtKB-KW"/>
</dbReference>
<reference evidence="10 11" key="1">
    <citation type="submission" date="2023-07" db="EMBL/GenBank/DDBJ databases">
        <title>Sequencing the genomes of 1000 actinobacteria strains.</title>
        <authorList>
            <person name="Klenk H.-P."/>
        </authorList>
    </citation>
    <scope>NUCLEOTIDE SEQUENCE [LARGE SCALE GENOMIC DNA]</scope>
    <source>
        <strain evidence="10 11">DSM 44711</strain>
    </source>
</reference>
<keyword evidence="4" id="KW-0720">Serine protease</keyword>
<keyword evidence="2" id="KW-0645">Protease</keyword>
<keyword evidence="11" id="KW-1185">Reference proteome</keyword>
<evidence type="ECO:0000256" key="2">
    <source>
        <dbReference type="ARBA" id="ARBA00022670"/>
    </source>
</evidence>
<evidence type="ECO:0000256" key="7">
    <source>
        <dbReference type="SAM" id="Phobius"/>
    </source>
</evidence>
<keyword evidence="7" id="KW-0812">Transmembrane</keyword>
<evidence type="ECO:0000256" key="5">
    <source>
        <dbReference type="PROSITE-ProRule" id="PRU01240"/>
    </source>
</evidence>
<evidence type="ECO:0000259" key="9">
    <source>
        <dbReference type="Pfam" id="PF00082"/>
    </source>
</evidence>
<feature type="domain" description="Peptidase S8/S53" evidence="9">
    <location>
        <begin position="204"/>
        <end position="444"/>
    </location>
</feature>
<dbReference type="SUPFAM" id="SSF52743">
    <property type="entry name" value="Subtilisin-like"/>
    <property type="match status" value="1"/>
</dbReference>
<evidence type="ECO:0000313" key="10">
    <source>
        <dbReference type="EMBL" id="MDR7325951.1"/>
    </source>
</evidence>
<dbReference type="PRINTS" id="PR00723">
    <property type="entry name" value="SUBTILISIN"/>
</dbReference>
<sequence>MTTPRPMGWIAAALAAILLTIATPAVPAAAAADEYVLYYTVTASYQGQPENLAGIASRFLGDAGRATEVFNLNTGRRQPDGGALSDPNQLTNGWYLVLPWDAVGPGVQYGVLPTTAPAPAPAPAPGGSGAPANPANPANPGNPANPPGSPGGAAPSGAPASPRPSGGAKPPESGKCVAATAASSPSNWAMTRVASDLAWPYTRGTGVSVAVIDSGVDGQAPQLLNRVQPGVNVVTGENRGDTDCLGTGTAMAGLIAAQAAENDPFTGVAPDSIVLPIRVVTDGATAAPAAQAAAIDVALQLQPGVLALGSYVDITADPVVQSVQKALDLGIPVVAAAPTTSGGVTPPEDVILVGGVGMDGKLAEEYAAGTVEVVAPGVNVSSLGINGTTFVGTGTQYAVAMTAGTVALIRGYNSNLNPKQVAHRLQATSAQMGDGKPDPRYGHGMINPEAAVTRELPEEATLVSSDNRDATPVSGSEEIRIAFLLTVLAGLVLTALLVLRFRRTMRAAAAEDDLDDDWPAGDPPVDKAKPTEPSSAGSH</sequence>
<dbReference type="PANTHER" id="PTHR43806">
    <property type="entry name" value="PEPTIDASE S8"/>
    <property type="match status" value="1"/>
</dbReference>
<feature type="chain" id="PRO_5042027277" description="Peptidase S8/S53 domain-containing protein" evidence="8">
    <location>
        <begin position="31"/>
        <end position="539"/>
    </location>
</feature>
<keyword evidence="7" id="KW-1133">Transmembrane helix</keyword>
<evidence type="ECO:0000256" key="4">
    <source>
        <dbReference type="ARBA" id="ARBA00022825"/>
    </source>
</evidence>
<feature type="compositionally biased region" description="Low complexity" evidence="6">
    <location>
        <begin position="152"/>
        <end position="171"/>
    </location>
</feature>
<evidence type="ECO:0000313" key="11">
    <source>
        <dbReference type="Proteomes" id="UP001183629"/>
    </source>
</evidence>
<keyword evidence="7" id="KW-0472">Membrane</keyword>
<protein>
    <recommendedName>
        <fullName evidence="9">Peptidase S8/S53 domain-containing protein</fullName>
    </recommendedName>
</protein>
<dbReference type="PANTHER" id="PTHR43806:SF11">
    <property type="entry name" value="CEREVISIN-RELATED"/>
    <property type="match status" value="1"/>
</dbReference>
<dbReference type="Pfam" id="PF00082">
    <property type="entry name" value="Peptidase_S8"/>
    <property type="match status" value="1"/>
</dbReference>
<evidence type="ECO:0000256" key="8">
    <source>
        <dbReference type="SAM" id="SignalP"/>
    </source>
</evidence>
<comment type="similarity">
    <text evidence="1 5">Belongs to the peptidase S8 family.</text>
</comment>
<dbReference type="EMBL" id="JAVDYC010000001">
    <property type="protein sequence ID" value="MDR7325951.1"/>
    <property type="molecule type" value="Genomic_DNA"/>
</dbReference>
<evidence type="ECO:0000256" key="1">
    <source>
        <dbReference type="ARBA" id="ARBA00011073"/>
    </source>
</evidence>
<accession>A0AAE3ZUJ5</accession>
<dbReference type="GO" id="GO:0004252">
    <property type="term" value="F:serine-type endopeptidase activity"/>
    <property type="evidence" value="ECO:0007669"/>
    <property type="project" value="InterPro"/>
</dbReference>
<gene>
    <name evidence="10" type="ORF">J2S44_006201</name>
</gene>
<dbReference type="Gene3D" id="3.40.50.200">
    <property type="entry name" value="Peptidase S8/S53 domain"/>
    <property type="match status" value="1"/>
</dbReference>
<keyword evidence="8" id="KW-0732">Signal</keyword>
<dbReference type="InterPro" id="IPR050131">
    <property type="entry name" value="Peptidase_S8_subtilisin-like"/>
</dbReference>
<dbReference type="Proteomes" id="UP001183629">
    <property type="component" value="Unassembled WGS sequence"/>
</dbReference>
<organism evidence="10 11">
    <name type="scientific">Catenuloplanes niger</name>
    <dbReference type="NCBI Taxonomy" id="587534"/>
    <lineage>
        <taxon>Bacteria</taxon>
        <taxon>Bacillati</taxon>
        <taxon>Actinomycetota</taxon>
        <taxon>Actinomycetes</taxon>
        <taxon>Micromonosporales</taxon>
        <taxon>Micromonosporaceae</taxon>
        <taxon>Catenuloplanes</taxon>
    </lineage>
</organism>
<feature type="region of interest" description="Disordered" evidence="6">
    <location>
        <begin position="119"/>
        <end position="182"/>
    </location>
</feature>
<evidence type="ECO:0000256" key="3">
    <source>
        <dbReference type="ARBA" id="ARBA00022801"/>
    </source>
</evidence>
<feature type="compositionally biased region" description="Low complexity" evidence="6">
    <location>
        <begin position="130"/>
        <end position="142"/>
    </location>
</feature>
<proteinExistence type="inferred from homology"/>
<evidence type="ECO:0000256" key="6">
    <source>
        <dbReference type="SAM" id="MobiDB-lite"/>
    </source>
</evidence>
<dbReference type="InterPro" id="IPR015500">
    <property type="entry name" value="Peptidase_S8_subtilisin-rel"/>
</dbReference>
<feature type="compositionally biased region" description="Acidic residues" evidence="6">
    <location>
        <begin position="510"/>
        <end position="519"/>
    </location>
</feature>
<dbReference type="RefSeq" id="WP_310421082.1">
    <property type="nucleotide sequence ID" value="NZ_JAVDYC010000001.1"/>
</dbReference>
<name>A0AAE3ZUJ5_9ACTN</name>
<feature type="region of interest" description="Disordered" evidence="6">
    <location>
        <begin position="510"/>
        <end position="539"/>
    </location>
</feature>